<protein>
    <recommendedName>
        <fullName evidence="2">G-patch domain-containing protein</fullName>
    </recommendedName>
</protein>
<dbReference type="PANTHER" id="PTHR20923:SF1">
    <property type="entry name" value="G PATCH DOMAIN AND ANKYRIN REPEAT-CONTAINING PROTEIN 1"/>
    <property type="match status" value="1"/>
</dbReference>
<feature type="region of interest" description="Disordered" evidence="1">
    <location>
        <begin position="135"/>
        <end position="210"/>
    </location>
</feature>
<dbReference type="Proteomes" id="UP001165122">
    <property type="component" value="Unassembled WGS sequence"/>
</dbReference>
<dbReference type="GO" id="GO:0003676">
    <property type="term" value="F:nucleic acid binding"/>
    <property type="evidence" value="ECO:0007669"/>
    <property type="project" value="InterPro"/>
</dbReference>
<dbReference type="PROSITE" id="PS50174">
    <property type="entry name" value="G_PATCH"/>
    <property type="match status" value="1"/>
</dbReference>
<reference evidence="4" key="1">
    <citation type="journal article" date="2023" name="Commun. Biol.">
        <title>Genome analysis of Parmales, the sister group of diatoms, reveals the evolutionary specialization of diatoms from phago-mixotrophs to photoautotrophs.</title>
        <authorList>
            <person name="Ban H."/>
            <person name="Sato S."/>
            <person name="Yoshikawa S."/>
            <person name="Yamada K."/>
            <person name="Nakamura Y."/>
            <person name="Ichinomiya M."/>
            <person name="Sato N."/>
            <person name="Blanc-Mathieu R."/>
            <person name="Endo H."/>
            <person name="Kuwata A."/>
            <person name="Ogata H."/>
        </authorList>
    </citation>
    <scope>NUCLEOTIDE SEQUENCE [LARGE SCALE GENOMIC DNA]</scope>
    <source>
        <strain evidence="4">NIES 3700</strain>
    </source>
</reference>
<comment type="caution">
    <text evidence="3">The sequence shown here is derived from an EMBL/GenBank/DDBJ whole genome shotgun (WGS) entry which is preliminary data.</text>
</comment>
<name>A0A9W7AK04_9STRA</name>
<evidence type="ECO:0000256" key="1">
    <source>
        <dbReference type="SAM" id="MobiDB-lite"/>
    </source>
</evidence>
<feature type="region of interest" description="Disordered" evidence="1">
    <location>
        <begin position="31"/>
        <end position="60"/>
    </location>
</feature>
<evidence type="ECO:0000313" key="4">
    <source>
        <dbReference type="Proteomes" id="UP001165122"/>
    </source>
</evidence>
<evidence type="ECO:0000313" key="3">
    <source>
        <dbReference type="EMBL" id="GMH71956.1"/>
    </source>
</evidence>
<dbReference type="EMBL" id="BRXW01000647">
    <property type="protein sequence ID" value="GMH71956.1"/>
    <property type="molecule type" value="Genomic_DNA"/>
</dbReference>
<organism evidence="3 4">
    <name type="scientific">Triparma laevis f. longispina</name>
    <dbReference type="NCBI Taxonomy" id="1714387"/>
    <lineage>
        <taxon>Eukaryota</taxon>
        <taxon>Sar</taxon>
        <taxon>Stramenopiles</taxon>
        <taxon>Ochrophyta</taxon>
        <taxon>Bolidophyceae</taxon>
        <taxon>Parmales</taxon>
        <taxon>Triparmaceae</taxon>
        <taxon>Triparma</taxon>
    </lineage>
</organism>
<dbReference type="InterPro" id="IPR000467">
    <property type="entry name" value="G_patch_dom"/>
</dbReference>
<evidence type="ECO:0000259" key="2">
    <source>
        <dbReference type="PROSITE" id="PS50174"/>
    </source>
</evidence>
<dbReference type="PANTHER" id="PTHR20923">
    <property type="entry name" value="BAT4 PROTEIN-RELATED"/>
    <property type="match status" value="1"/>
</dbReference>
<dbReference type="InterPro" id="IPR039146">
    <property type="entry name" value="GPANK1"/>
</dbReference>
<accession>A0A9W7AK04</accession>
<sequence>MSQSPVEGGTDFVHVVPEERSCDVYSDIVGLKRDQGKGGGGTSRNGKLAETGEKAKGENNVATATSRILYKEGSYFPKVNRRTSTITTGTTTMRRLQPAPTKKKPQKKTPASTAPPLTKANKGYQMLMKMGGWKEGKGIGKEEQGETKPLSVGMQTSRLGLGKAREVSEKKKEKRKIAASNSSSNNGGGGAQKKKKTLTDSQIHQMLRTDLSDADEALLYQLSRK</sequence>
<dbReference type="SMART" id="SM00443">
    <property type="entry name" value="G_patch"/>
    <property type="match status" value="1"/>
</dbReference>
<feature type="region of interest" description="Disordered" evidence="1">
    <location>
        <begin position="81"/>
        <end position="123"/>
    </location>
</feature>
<feature type="domain" description="G-patch" evidence="2">
    <location>
        <begin position="127"/>
        <end position="166"/>
    </location>
</feature>
<feature type="compositionally biased region" description="Basic and acidic residues" evidence="1">
    <location>
        <begin position="135"/>
        <end position="146"/>
    </location>
</feature>
<dbReference type="Pfam" id="PF01585">
    <property type="entry name" value="G-patch"/>
    <property type="match status" value="1"/>
</dbReference>
<gene>
    <name evidence="3" type="ORF">TrLO_g6935</name>
</gene>
<feature type="compositionally biased region" description="Low complexity" evidence="1">
    <location>
        <begin position="82"/>
        <end position="100"/>
    </location>
</feature>
<proteinExistence type="predicted"/>
<keyword evidence="4" id="KW-1185">Reference proteome</keyword>
<dbReference type="AlphaFoldDB" id="A0A9W7AK04"/>